<accession>A0ABY7SJK7</accession>
<protein>
    <submittedName>
        <fullName evidence="2">DUF2254 domain-containing protein</fullName>
    </submittedName>
</protein>
<dbReference type="RefSeq" id="WP_271883746.1">
    <property type="nucleotide sequence ID" value="NZ_CP067136.1"/>
</dbReference>
<feature type="transmembrane region" description="Helical" evidence="1">
    <location>
        <begin position="137"/>
        <end position="158"/>
    </location>
</feature>
<feature type="transmembrane region" description="Helical" evidence="1">
    <location>
        <begin position="108"/>
        <end position="131"/>
    </location>
</feature>
<dbReference type="InterPro" id="IPR018723">
    <property type="entry name" value="DUF2254_membrane"/>
</dbReference>
<evidence type="ECO:0000256" key="1">
    <source>
        <dbReference type="SAM" id="Phobius"/>
    </source>
</evidence>
<feature type="transmembrane region" description="Helical" evidence="1">
    <location>
        <begin position="21"/>
        <end position="41"/>
    </location>
</feature>
<keyword evidence="1" id="KW-0472">Membrane</keyword>
<dbReference type="EMBL" id="CP067136">
    <property type="protein sequence ID" value="WCR07024.1"/>
    <property type="molecule type" value="Genomic_DNA"/>
</dbReference>
<keyword evidence="1" id="KW-1133">Transmembrane helix</keyword>
<dbReference type="Proteomes" id="UP001219349">
    <property type="component" value="Chromosome"/>
</dbReference>
<reference evidence="2 3" key="1">
    <citation type="submission" date="2021-01" db="EMBL/GenBank/DDBJ databases">
        <title>Biogeographic distribution of Paracoccus.</title>
        <authorList>
            <person name="Hollensteiner J."/>
            <person name="Leineberger J."/>
            <person name="Brinkhoff T."/>
            <person name="Daniel R."/>
        </authorList>
    </citation>
    <scope>NUCLEOTIDE SEQUENCE [LARGE SCALE GENOMIC DNA]</scope>
    <source>
        <strain evidence="2 3">KCTC 22803</strain>
    </source>
</reference>
<evidence type="ECO:0000313" key="2">
    <source>
        <dbReference type="EMBL" id="WCR07024.1"/>
    </source>
</evidence>
<feature type="transmembrane region" description="Helical" evidence="1">
    <location>
        <begin position="61"/>
        <end position="87"/>
    </location>
</feature>
<keyword evidence="1" id="KW-0812">Transmembrane</keyword>
<sequence>MKDWLQSGWILRLREVLGKMWVRVVLYSLAGIVLAVVAPFVGPYLPFTPEMDLASGAVDSLLNIIASSMLAVTTFSMSILVGAYGSATSNATPRAVRLLEGDKTAQTAVSVFMGSFMFAIVGIVCLAAELYSDQGRVLLFVATLVDIAVIASALLRWVNHLNDFGRMSDIIDRIERASLPAARLYRDRPSLGCVPRPLEETETTVMLKVQKSGYVKFVDMNRLQTVASAEDLHVEVLRMPGKYVHEGEALLRLSRPASEKSQKLLREAFSLGESRAFDQDLFYGMIVLGEVASKALSPGINDPGTAIEVLRAGTRVLRVFHGTPDKENSNYFDRVHTPPIDVHALYRTFFAAIARDGAGLIEVQETVQDSLSSLETFGDPAAARIEAARARKRASDALDQEWEQETLRNA</sequence>
<name>A0ABY7SJK7_9RHOB</name>
<keyword evidence="3" id="KW-1185">Reference proteome</keyword>
<organism evidence="2 3">
    <name type="scientific">Paracoccus fistulariae</name>
    <dbReference type="NCBI Taxonomy" id="658446"/>
    <lineage>
        <taxon>Bacteria</taxon>
        <taxon>Pseudomonadati</taxon>
        <taxon>Pseudomonadota</taxon>
        <taxon>Alphaproteobacteria</taxon>
        <taxon>Rhodobacterales</taxon>
        <taxon>Paracoccaceae</taxon>
        <taxon>Paracoccus</taxon>
    </lineage>
</organism>
<gene>
    <name evidence="2" type="ORF">JHX87_16425</name>
</gene>
<evidence type="ECO:0000313" key="3">
    <source>
        <dbReference type="Proteomes" id="UP001219349"/>
    </source>
</evidence>
<dbReference type="Pfam" id="PF10011">
    <property type="entry name" value="DUF2254"/>
    <property type="match status" value="1"/>
</dbReference>
<proteinExistence type="predicted"/>